<feature type="compositionally biased region" description="Low complexity" evidence="1">
    <location>
        <begin position="1"/>
        <end position="15"/>
    </location>
</feature>
<organism evidence="2 3">
    <name type="scientific">Rohdeia mirabilis</name>
    <dbReference type="NCBI Taxonomy" id="2528008"/>
    <lineage>
        <taxon>Bacteria</taxon>
        <taxon>Pseudomonadati</taxon>
        <taxon>Planctomycetota</taxon>
        <taxon>Planctomycetia</taxon>
        <taxon>Planctomycetia incertae sedis</taxon>
        <taxon>Rohdeia</taxon>
    </lineage>
</organism>
<reference evidence="2 3" key="1">
    <citation type="submission" date="2019-02" db="EMBL/GenBank/DDBJ databases">
        <title>Deep-cultivation of Planctomycetes and their phenomic and genomic characterization uncovers novel biology.</title>
        <authorList>
            <person name="Wiegand S."/>
            <person name="Jogler M."/>
            <person name="Boedeker C."/>
            <person name="Pinto D."/>
            <person name="Vollmers J."/>
            <person name="Rivas-Marin E."/>
            <person name="Kohn T."/>
            <person name="Peeters S.H."/>
            <person name="Heuer A."/>
            <person name="Rast P."/>
            <person name="Oberbeckmann S."/>
            <person name="Bunk B."/>
            <person name="Jeske O."/>
            <person name="Meyerdierks A."/>
            <person name="Storesund J.E."/>
            <person name="Kallscheuer N."/>
            <person name="Luecker S."/>
            <person name="Lage O.M."/>
            <person name="Pohl T."/>
            <person name="Merkel B.J."/>
            <person name="Hornburger P."/>
            <person name="Mueller R.-W."/>
            <person name="Bruemmer F."/>
            <person name="Labrenz M."/>
            <person name="Spormann A.M."/>
            <person name="Op den Camp H."/>
            <person name="Overmann J."/>
            <person name="Amann R."/>
            <person name="Jetten M.S.M."/>
            <person name="Mascher T."/>
            <person name="Medema M.H."/>
            <person name="Devos D.P."/>
            <person name="Kaster A.-K."/>
            <person name="Ovreas L."/>
            <person name="Rohde M."/>
            <person name="Galperin M.Y."/>
            <person name="Jogler C."/>
        </authorList>
    </citation>
    <scope>NUCLEOTIDE SEQUENCE [LARGE SCALE GENOMIC DNA]</scope>
    <source>
        <strain evidence="2 3">Pla163</strain>
    </source>
</reference>
<proteinExistence type="predicted"/>
<feature type="region of interest" description="Disordered" evidence="1">
    <location>
        <begin position="1"/>
        <end position="40"/>
    </location>
</feature>
<keyword evidence="3" id="KW-1185">Reference proteome</keyword>
<dbReference type="EMBL" id="CP036290">
    <property type="protein sequence ID" value="QDU85755.1"/>
    <property type="molecule type" value="Genomic_DNA"/>
</dbReference>
<evidence type="ECO:0000313" key="2">
    <source>
        <dbReference type="EMBL" id="QDU85755.1"/>
    </source>
</evidence>
<evidence type="ECO:0000256" key="1">
    <source>
        <dbReference type="SAM" id="MobiDB-lite"/>
    </source>
</evidence>
<evidence type="ECO:0000313" key="3">
    <source>
        <dbReference type="Proteomes" id="UP000319342"/>
    </source>
</evidence>
<protein>
    <submittedName>
        <fullName evidence="2">Uncharacterized protein</fullName>
    </submittedName>
</protein>
<dbReference type="AlphaFoldDB" id="A0A518D2S9"/>
<name>A0A518D2S9_9BACT</name>
<dbReference type="Proteomes" id="UP000319342">
    <property type="component" value="Chromosome"/>
</dbReference>
<accession>A0A518D2S9</accession>
<sequence>MTVGDTVDNTVGGVDAKVGVGPVHRDGAGSNRVRPGTEQP</sequence>
<gene>
    <name evidence="2" type="ORF">Pla163_28890</name>
</gene>